<name>A0A4P9VXR6_9FUNG</name>
<dbReference type="EMBL" id="ML000574">
    <property type="protein sequence ID" value="RKO84032.1"/>
    <property type="molecule type" value="Genomic_DNA"/>
</dbReference>
<evidence type="ECO:0000313" key="2">
    <source>
        <dbReference type="EMBL" id="RKO84032.1"/>
    </source>
</evidence>
<evidence type="ECO:0008006" key="4">
    <source>
        <dbReference type="Google" id="ProtNLM"/>
    </source>
</evidence>
<dbReference type="AlphaFoldDB" id="A0A4P9VXR6"/>
<sequence length="55" mass="5725">MQLTSLLATFLAVASVGVSATKGPLITNKVAFEMEQDGQSLGKITIGLYGKTVPK</sequence>
<dbReference type="OrthoDB" id="5547150at2759"/>
<reference evidence="3" key="1">
    <citation type="journal article" date="2018" name="Nat. Microbiol.">
        <title>Leveraging single-cell genomics to expand the fungal tree of life.</title>
        <authorList>
            <person name="Ahrendt S.R."/>
            <person name="Quandt C.A."/>
            <person name="Ciobanu D."/>
            <person name="Clum A."/>
            <person name="Salamov A."/>
            <person name="Andreopoulos B."/>
            <person name="Cheng J.F."/>
            <person name="Woyke T."/>
            <person name="Pelin A."/>
            <person name="Henrissat B."/>
            <person name="Reynolds N.K."/>
            <person name="Benny G.L."/>
            <person name="Smith M.E."/>
            <person name="James T.Y."/>
            <person name="Grigoriev I.V."/>
        </authorList>
    </citation>
    <scope>NUCLEOTIDE SEQUENCE [LARGE SCALE GENOMIC DNA]</scope>
</reference>
<gene>
    <name evidence="2" type="ORF">BDK51DRAFT_16531</name>
</gene>
<proteinExistence type="predicted"/>
<evidence type="ECO:0000256" key="1">
    <source>
        <dbReference type="SAM" id="SignalP"/>
    </source>
</evidence>
<feature type="non-terminal residue" evidence="2">
    <location>
        <position position="55"/>
    </location>
</feature>
<organism evidence="2 3">
    <name type="scientific">Blyttiomyces helicus</name>
    <dbReference type="NCBI Taxonomy" id="388810"/>
    <lineage>
        <taxon>Eukaryota</taxon>
        <taxon>Fungi</taxon>
        <taxon>Fungi incertae sedis</taxon>
        <taxon>Chytridiomycota</taxon>
        <taxon>Chytridiomycota incertae sedis</taxon>
        <taxon>Chytridiomycetes</taxon>
        <taxon>Chytridiomycetes incertae sedis</taxon>
        <taxon>Blyttiomyces</taxon>
    </lineage>
</organism>
<accession>A0A4P9VXR6</accession>
<dbReference type="Proteomes" id="UP000269721">
    <property type="component" value="Unassembled WGS sequence"/>
</dbReference>
<feature type="chain" id="PRO_5020328207" description="PPIase cyclophilin-type domain-containing protein" evidence="1">
    <location>
        <begin position="21"/>
        <end position="55"/>
    </location>
</feature>
<keyword evidence="3" id="KW-1185">Reference proteome</keyword>
<keyword evidence="1" id="KW-0732">Signal</keyword>
<evidence type="ECO:0000313" key="3">
    <source>
        <dbReference type="Proteomes" id="UP000269721"/>
    </source>
</evidence>
<protein>
    <recommendedName>
        <fullName evidence="4">PPIase cyclophilin-type domain-containing protein</fullName>
    </recommendedName>
</protein>
<feature type="signal peptide" evidence="1">
    <location>
        <begin position="1"/>
        <end position="20"/>
    </location>
</feature>